<gene>
    <name evidence="7" type="ORF">AWRI4620_LOCUS551</name>
</gene>
<organism evidence="7 8">
    <name type="scientific">Aureobasidium uvarum</name>
    <dbReference type="NCBI Taxonomy" id="2773716"/>
    <lineage>
        <taxon>Eukaryota</taxon>
        <taxon>Fungi</taxon>
        <taxon>Dikarya</taxon>
        <taxon>Ascomycota</taxon>
        <taxon>Pezizomycotina</taxon>
        <taxon>Dothideomycetes</taxon>
        <taxon>Dothideomycetidae</taxon>
        <taxon>Dothideales</taxon>
        <taxon>Saccotheciaceae</taxon>
        <taxon>Aureobasidium</taxon>
    </lineage>
</organism>
<dbReference type="Proteomes" id="UP000745764">
    <property type="component" value="Unassembled WGS sequence"/>
</dbReference>
<evidence type="ECO:0000313" key="8">
    <source>
        <dbReference type="Proteomes" id="UP000745764"/>
    </source>
</evidence>
<dbReference type="GO" id="GO:0022857">
    <property type="term" value="F:transmembrane transporter activity"/>
    <property type="evidence" value="ECO:0007669"/>
    <property type="project" value="UniProtKB-ARBA"/>
</dbReference>
<evidence type="ECO:0000256" key="4">
    <source>
        <dbReference type="ARBA" id="ARBA00022989"/>
    </source>
</evidence>
<dbReference type="OrthoDB" id="2417308at2759"/>
<feature type="transmembrane region" description="Helical" evidence="6">
    <location>
        <begin position="12"/>
        <end position="32"/>
    </location>
</feature>
<evidence type="ECO:0000256" key="6">
    <source>
        <dbReference type="SAM" id="Phobius"/>
    </source>
</evidence>
<dbReference type="PANTHER" id="PTHR45649:SF20">
    <property type="entry name" value="TRANSPORTER, PUTATIVE (EUROFUNG)-RELATED"/>
    <property type="match status" value="1"/>
</dbReference>
<keyword evidence="2" id="KW-0813">Transport</keyword>
<evidence type="ECO:0000256" key="2">
    <source>
        <dbReference type="ARBA" id="ARBA00022448"/>
    </source>
</evidence>
<evidence type="ECO:0000256" key="1">
    <source>
        <dbReference type="ARBA" id="ARBA00004141"/>
    </source>
</evidence>
<keyword evidence="8" id="KW-1185">Reference proteome</keyword>
<comment type="caution">
    <text evidence="7">The sequence shown here is derived from an EMBL/GenBank/DDBJ whole genome shotgun (WGS) entry which is preliminary data.</text>
</comment>
<dbReference type="EMBL" id="CAINUL010000001">
    <property type="protein sequence ID" value="CAD0106296.1"/>
    <property type="molecule type" value="Genomic_DNA"/>
</dbReference>
<keyword evidence="5 6" id="KW-0472">Membrane</keyword>
<dbReference type="GO" id="GO:0016020">
    <property type="term" value="C:membrane"/>
    <property type="evidence" value="ECO:0007669"/>
    <property type="project" value="UniProtKB-SubCell"/>
</dbReference>
<accession>A0A9N8KAW1</accession>
<evidence type="ECO:0000313" key="7">
    <source>
        <dbReference type="EMBL" id="CAD0106296.1"/>
    </source>
</evidence>
<protein>
    <submittedName>
        <fullName evidence="7">Uncharacterized protein</fullName>
    </submittedName>
</protein>
<proteinExistence type="predicted"/>
<keyword evidence="4 6" id="KW-1133">Transmembrane helix</keyword>
<comment type="subcellular location">
    <subcellularLocation>
        <location evidence="1">Membrane</location>
        <topology evidence="1">Multi-pass membrane protein</topology>
    </subcellularLocation>
</comment>
<sequence length="79" mass="9298">MYKGVFYMHGFKGFFVNIITVCWLTFAIVFFSFPYYKPVTAANMNYTCLVVGGLTLVQLAWYIKVRSRYNECIQRAKEE</sequence>
<name>A0A9N8KAW1_9PEZI</name>
<dbReference type="PANTHER" id="PTHR45649">
    <property type="entry name" value="AMINO-ACID PERMEASE BAT1"/>
    <property type="match status" value="1"/>
</dbReference>
<reference evidence="7" key="1">
    <citation type="submission" date="2020-06" db="EMBL/GenBank/DDBJ databases">
        <authorList>
            <person name="Onetto C."/>
        </authorList>
    </citation>
    <scope>NUCLEOTIDE SEQUENCE</scope>
</reference>
<evidence type="ECO:0000256" key="5">
    <source>
        <dbReference type="ARBA" id="ARBA00023136"/>
    </source>
</evidence>
<evidence type="ECO:0000256" key="3">
    <source>
        <dbReference type="ARBA" id="ARBA00022692"/>
    </source>
</evidence>
<dbReference type="AlphaFoldDB" id="A0A9N8KAW1"/>
<keyword evidence="3 6" id="KW-0812">Transmembrane</keyword>
<feature type="transmembrane region" description="Helical" evidence="6">
    <location>
        <begin position="44"/>
        <end position="63"/>
    </location>
</feature>